<gene>
    <name evidence="3" type="ORF">GIB67_036842</name>
</gene>
<organism evidence="3 4">
    <name type="scientific">Kingdonia uniflora</name>
    <dbReference type="NCBI Taxonomy" id="39325"/>
    <lineage>
        <taxon>Eukaryota</taxon>
        <taxon>Viridiplantae</taxon>
        <taxon>Streptophyta</taxon>
        <taxon>Embryophyta</taxon>
        <taxon>Tracheophyta</taxon>
        <taxon>Spermatophyta</taxon>
        <taxon>Magnoliopsida</taxon>
        <taxon>Ranunculales</taxon>
        <taxon>Circaeasteraceae</taxon>
        <taxon>Kingdonia</taxon>
    </lineage>
</organism>
<evidence type="ECO:0000259" key="2">
    <source>
        <dbReference type="Pfam" id="PF07859"/>
    </source>
</evidence>
<dbReference type="Proteomes" id="UP000541444">
    <property type="component" value="Unassembled WGS sequence"/>
</dbReference>
<dbReference type="PANTHER" id="PTHR23024:SF589">
    <property type="entry name" value="CARBOXYLESTERASE 17-RELATED"/>
    <property type="match status" value="1"/>
</dbReference>
<dbReference type="SUPFAM" id="SSF53474">
    <property type="entry name" value="alpha/beta-Hydrolases"/>
    <property type="match status" value="1"/>
</dbReference>
<reference evidence="3 4" key="1">
    <citation type="journal article" date="2020" name="IScience">
        <title>Genome Sequencing of the Endangered Kingdonia uniflora (Circaeasteraceae, Ranunculales) Reveals Potential Mechanisms of Evolutionary Specialization.</title>
        <authorList>
            <person name="Sun Y."/>
            <person name="Deng T."/>
            <person name="Zhang A."/>
            <person name="Moore M.J."/>
            <person name="Landis J.B."/>
            <person name="Lin N."/>
            <person name="Zhang H."/>
            <person name="Zhang X."/>
            <person name="Huang J."/>
            <person name="Zhang X."/>
            <person name="Sun H."/>
            <person name="Wang H."/>
        </authorList>
    </citation>
    <scope>NUCLEOTIDE SEQUENCE [LARGE SCALE GENOMIC DNA]</scope>
    <source>
        <strain evidence="3">TB1705</strain>
        <tissue evidence="3">Leaf</tissue>
    </source>
</reference>
<feature type="domain" description="Alpha/beta hydrolase fold-3" evidence="2">
    <location>
        <begin position="96"/>
        <end position="322"/>
    </location>
</feature>
<dbReference type="InterPro" id="IPR013094">
    <property type="entry name" value="AB_hydrolase_3"/>
</dbReference>
<keyword evidence="4" id="KW-1185">Reference proteome</keyword>
<proteinExistence type="predicted"/>
<dbReference type="InterPro" id="IPR033140">
    <property type="entry name" value="Lipase_GDXG_put_SER_AS"/>
</dbReference>
<name>A0A7J7LWW5_9MAGN</name>
<accession>A0A7J7LWW5</accession>
<evidence type="ECO:0000256" key="1">
    <source>
        <dbReference type="PROSITE-ProRule" id="PRU10038"/>
    </source>
</evidence>
<dbReference type="Gene3D" id="3.40.50.1820">
    <property type="entry name" value="alpha/beta hydrolase"/>
    <property type="match status" value="1"/>
</dbReference>
<evidence type="ECO:0000313" key="3">
    <source>
        <dbReference type="EMBL" id="KAF6147123.1"/>
    </source>
</evidence>
<protein>
    <recommendedName>
        <fullName evidence="2">Alpha/beta hydrolase fold-3 domain-containing protein</fullName>
    </recommendedName>
</protein>
<dbReference type="Pfam" id="PF07859">
    <property type="entry name" value="Abhydrolase_3"/>
    <property type="match status" value="1"/>
</dbReference>
<dbReference type="InterPro" id="IPR050466">
    <property type="entry name" value="Carboxylest/Gibb_receptor"/>
</dbReference>
<sequence>MPSVSFDPRLRLQVGKDNNNNPNQHGVAIEEIPGLIKVYKDGHVERPPLVPNVTCVVSPELDITCKDVSIDKLTNVWARFYVPKCEESDTMKLPLLVYFHGGGFCVGSASWKGYHDFLGKLACKSWCVIMSVNYRLAPENRLPAAYGDGHNALVWVRQQTLDASSDQKWWWGRCNFSRVYVAGDSAGANIAYNVASRVGSLGAINPVVLKGLILIQPFFGGETRTNSERTMVQPPNSVLSLTSSDSYWRLSLPIGSNRDHPWCNPLAKGETKLEELRLPPSMVCIPEMDILKDRNLDFCKAMSRAKKSVEHVVQMGVGHAFQVLHNSQLSKARTDEMMSHIKGFIHR</sequence>
<evidence type="ECO:0000313" key="4">
    <source>
        <dbReference type="Proteomes" id="UP000541444"/>
    </source>
</evidence>
<dbReference type="InterPro" id="IPR029058">
    <property type="entry name" value="AB_hydrolase_fold"/>
</dbReference>
<dbReference type="EMBL" id="JACGCM010001948">
    <property type="protein sequence ID" value="KAF6147123.1"/>
    <property type="molecule type" value="Genomic_DNA"/>
</dbReference>
<comment type="caution">
    <text evidence="3">The sequence shown here is derived from an EMBL/GenBank/DDBJ whole genome shotgun (WGS) entry which is preliminary data.</text>
</comment>
<dbReference type="AlphaFoldDB" id="A0A7J7LWW5"/>
<dbReference type="GO" id="GO:0016787">
    <property type="term" value="F:hydrolase activity"/>
    <property type="evidence" value="ECO:0007669"/>
    <property type="project" value="InterPro"/>
</dbReference>
<feature type="active site" evidence="1">
    <location>
        <position position="185"/>
    </location>
</feature>
<dbReference type="PROSITE" id="PS01174">
    <property type="entry name" value="LIPASE_GDXG_SER"/>
    <property type="match status" value="1"/>
</dbReference>
<dbReference type="OrthoDB" id="408631at2759"/>
<dbReference type="PANTHER" id="PTHR23024">
    <property type="entry name" value="ARYLACETAMIDE DEACETYLASE"/>
    <property type="match status" value="1"/>
</dbReference>